<gene>
    <name evidence="1" type="ORF">DSO57_1001306</name>
</gene>
<keyword evidence="2" id="KW-1185">Reference proteome</keyword>
<organism evidence="1 2">
    <name type="scientific">Entomophthora muscae</name>
    <dbReference type="NCBI Taxonomy" id="34485"/>
    <lineage>
        <taxon>Eukaryota</taxon>
        <taxon>Fungi</taxon>
        <taxon>Fungi incertae sedis</taxon>
        <taxon>Zoopagomycota</taxon>
        <taxon>Entomophthoromycotina</taxon>
        <taxon>Entomophthoromycetes</taxon>
        <taxon>Entomophthorales</taxon>
        <taxon>Entomophthoraceae</taxon>
        <taxon>Entomophthora</taxon>
    </lineage>
</organism>
<name>A0ACC2U777_9FUNG</name>
<evidence type="ECO:0000313" key="1">
    <source>
        <dbReference type="EMBL" id="KAJ9082777.1"/>
    </source>
</evidence>
<dbReference type="Proteomes" id="UP001165960">
    <property type="component" value="Unassembled WGS sequence"/>
</dbReference>
<comment type="caution">
    <text evidence="1">The sequence shown here is derived from an EMBL/GenBank/DDBJ whole genome shotgun (WGS) entry which is preliminary data.</text>
</comment>
<accession>A0ACC2U777</accession>
<evidence type="ECO:0000313" key="2">
    <source>
        <dbReference type="Proteomes" id="UP001165960"/>
    </source>
</evidence>
<dbReference type="EMBL" id="QTSX02001423">
    <property type="protein sequence ID" value="KAJ9082777.1"/>
    <property type="molecule type" value="Genomic_DNA"/>
</dbReference>
<proteinExistence type="predicted"/>
<sequence>MILPALKFVTFTLAPLVILLWTTAPKLWSQFSTSACLVGNSPSSLLYLPGKLLVSGEKIVKSRTCDNLEFLIIDYTKSAPALEMVPAFPSCGLDKGNPAPPLFPAGRYPAPTCTPWLLIGLALMGLNVYFPQLSPVSSFLSPLQAAIPALHWAASWWFVSLGWEPNLVSLAPLSHKVHLCCVLRRGTDTQRGILTLGLDFY</sequence>
<reference evidence="1" key="1">
    <citation type="submission" date="2022-04" db="EMBL/GenBank/DDBJ databases">
        <title>Genome of the entomopathogenic fungus Entomophthora muscae.</title>
        <authorList>
            <person name="Elya C."/>
            <person name="Lovett B.R."/>
            <person name="Lee E."/>
            <person name="Macias A.M."/>
            <person name="Hajek A.E."/>
            <person name="De Bivort B.L."/>
            <person name="Kasson M.T."/>
            <person name="De Fine Licht H.H."/>
            <person name="Stajich J.E."/>
        </authorList>
    </citation>
    <scope>NUCLEOTIDE SEQUENCE</scope>
    <source>
        <strain evidence="1">Berkeley</strain>
    </source>
</reference>
<protein>
    <submittedName>
        <fullName evidence="1">Uncharacterized protein</fullName>
    </submittedName>
</protein>